<name>F5RQN6_9FIRM</name>
<dbReference type="STRING" id="888060.HMPREF9081_2557"/>
<proteinExistence type="predicted"/>
<keyword evidence="1" id="KW-0812">Transmembrane</keyword>
<dbReference type="OrthoDB" id="1699162at2"/>
<evidence type="ECO:0000256" key="1">
    <source>
        <dbReference type="SAM" id="Phobius"/>
    </source>
</evidence>
<dbReference type="EMBL" id="AFHQ01000063">
    <property type="protein sequence ID" value="EGK56657.1"/>
    <property type="molecule type" value="Genomic_DNA"/>
</dbReference>
<organism evidence="2 3">
    <name type="scientific">Centipeda periodontii DSM 2778</name>
    <dbReference type="NCBI Taxonomy" id="888060"/>
    <lineage>
        <taxon>Bacteria</taxon>
        <taxon>Bacillati</taxon>
        <taxon>Bacillota</taxon>
        <taxon>Negativicutes</taxon>
        <taxon>Selenomonadales</taxon>
        <taxon>Selenomonadaceae</taxon>
        <taxon>Centipeda</taxon>
    </lineage>
</organism>
<accession>F5RQN6</accession>
<gene>
    <name evidence="2" type="primary">bofA</name>
    <name evidence="2" type="ORF">HMPREF9081_2557</name>
</gene>
<keyword evidence="3" id="KW-1185">Reference proteome</keyword>
<reference evidence="2 3" key="1">
    <citation type="submission" date="2011-04" db="EMBL/GenBank/DDBJ databases">
        <authorList>
            <person name="Muzny D."/>
            <person name="Qin X."/>
            <person name="Deng J."/>
            <person name="Jiang H."/>
            <person name="Liu Y."/>
            <person name="Qu J."/>
            <person name="Song X.-Z."/>
            <person name="Zhang L."/>
            <person name="Thornton R."/>
            <person name="Coyle M."/>
            <person name="Francisco L."/>
            <person name="Jackson L."/>
            <person name="Javaid M."/>
            <person name="Korchina V."/>
            <person name="Kovar C."/>
            <person name="Mata R."/>
            <person name="Mathew T."/>
            <person name="Ngo R."/>
            <person name="Nguyen L."/>
            <person name="Nguyen N."/>
            <person name="Okwuonu G."/>
            <person name="Ongeri F."/>
            <person name="Pham C."/>
            <person name="Simmons D."/>
            <person name="Wilczek-Boney K."/>
            <person name="Hale W."/>
            <person name="Jakkamsetti A."/>
            <person name="Pham P."/>
            <person name="Ruth R."/>
            <person name="San Lucas F."/>
            <person name="Warren J."/>
            <person name="Zhang J."/>
            <person name="Zhao Z."/>
            <person name="Zhou C."/>
            <person name="Zhu D."/>
            <person name="Lee S."/>
            <person name="Bess C."/>
            <person name="Blankenburg K."/>
            <person name="Forbes L."/>
            <person name="Fu Q."/>
            <person name="Gubbala S."/>
            <person name="Hirani K."/>
            <person name="Jayaseelan J.C."/>
            <person name="Lara F."/>
            <person name="Munidasa M."/>
            <person name="Palculict T."/>
            <person name="Patil S."/>
            <person name="Pu L.-L."/>
            <person name="Saada N."/>
            <person name="Tang L."/>
            <person name="Weissenberger G."/>
            <person name="Zhu Y."/>
            <person name="Hemphill L."/>
            <person name="Shang Y."/>
            <person name="Youmans B."/>
            <person name="Ayvaz T."/>
            <person name="Ross M."/>
            <person name="Santibanez J."/>
            <person name="Aqrawi P."/>
            <person name="Gross S."/>
            <person name="Joshi V."/>
            <person name="Fowler G."/>
            <person name="Nazareth L."/>
            <person name="Reid J."/>
            <person name="Worley K."/>
            <person name="Petrosino J."/>
            <person name="Highlander S."/>
            <person name="Gibbs R."/>
        </authorList>
    </citation>
    <scope>NUCLEOTIDE SEQUENCE [LARGE SCALE GENOMIC DNA]</scope>
    <source>
        <strain evidence="2 3">DSM 2778</strain>
    </source>
</reference>
<dbReference type="AlphaFoldDB" id="F5RQN6"/>
<keyword evidence="1" id="KW-1133">Transmembrane helix</keyword>
<evidence type="ECO:0000313" key="2">
    <source>
        <dbReference type="EMBL" id="EGK56657.1"/>
    </source>
</evidence>
<feature type="transmembrane region" description="Helical" evidence="1">
    <location>
        <begin position="31"/>
        <end position="52"/>
    </location>
</feature>
<dbReference type="InterPro" id="IPR010001">
    <property type="entry name" value="BofA"/>
</dbReference>
<protein>
    <submittedName>
        <fullName evidence="2">BofA protein</fullName>
    </submittedName>
</protein>
<feature type="transmembrane region" description="Helical" evidence="1">
    <location>
        <begin position="59"/>
        <end position="79"/>
    </location>
</feature>
<dbReference type="eggNOG" id="ENOG5032YCJ">
    <property type="taxonomic scope" value="Bacteria"/>
</dbReference>
<dbReference type="HOGENOM" id="CLU_167355_2_0_9"/>
<sequence>MDIVAGIAVGIIVFAILGKLIALPFRILWKLITNSIVGAIILWGINLFGVGIEITFLKALIVGIFGIPGVIVVCMAHVAGF</sequence>
<feature type="transmembrane region" description="Helical" evidence="1">
    <location>
        <begin position="7"/>
        <end position="25"/>
    </location>
</feature>
<evidence type="ECO:0000313" key="3">
    <source>
        <dbReference type="Proteomes" id="UP000004067"/>
    </source>
</evidence>
<dbReference type="RefSeq" id="WP_006307734.1">
    <property type="nucleotide sequence ID" value="NZ_GL892076.1"/>
</dbReference>
<dbReference type="Proteomes" id="UP000004067">
    <property type="component" value="Unassembled WGS sequence"/>
</dbReference>
<keyword evidence="1" id="KW-0472">Membrane</keyword>
<dbReference type="Pfam" id="PF07441">
    <property type="entry name" value="BofA"/>
    <property type="match status" value="1"/>
</dbReference>
<comment type="caution">
    <text evidence="2">The sequence shown here is derived from an EMBL/GenBank/DDBJ whole genome shotgun (WGS) entry which is preliminary data.</text>
</comment>